<dbReference type="RefSeq" id="WP_135993992.1">
    <property type="nucleotide sequence ID" value="NZ_SRYD01000091.1"/>
</dbReference>
<dbReference type="Proteomes" id="UP000306630">
    <property type="component" value="Unassembled WGS sequence"/>
</dbReference>
<proteinExistence type="predicted"/>
<gene>
    <name evidence="1" type="ORF">E5333_14775</name>
</gene>
<reference evidence="1 2" key="1">
    <citation type="submission" date="2019-04" db="EMBL/GenBank/DDBJ databases">
        <title>Microbes associate with the intestines of laboratory mice.</title>
        <authorList>
            <person name="Navarre W."/>
            <person name="Wong E."/>
            <person name="Huang K."/>
            <person name="Tropini C."/>
            <person name="Ng K."/>
            <person name="Yu B."/>
        </authorList>
    </citation>
    <scope>NUCLEOTIDE SEQUENCE [LARGE SCALE GENOMIC DNA]</scope>
    <source>
        <strain evidence="1 2">NM06_A21</strain>
    </source>
</reference>
<evidence type="ECO:0000313" key="1">
    <source>
        <dbReference type="EMBL" id="TGY68551.1"/>
    </source>
</evidence>
<sequence>MKQNFKKAGRHPKIDPTAFRCSVNFSASEQALLLSMHDKSGISSLSAFIKMQIFGKPFKVFVVDENTRIFIDKLSALNSHYRTVAIDYDLLLKTLRENFTEKKAMAVLAKLEAHTIELVKTNREIVALAKMFDERWSLKSQ</sequence>
<dbReference type="InterPro" id="IPR045788">
    <property type="entry name" value="MobC_2"/>
</dbReference>
<organism evidence="1 2">
    <name type="scientific">Muribaculum intestinale</name>
    <dbReference type="NCBI Taxonomy" id="1796646"/>
    <lineage>
        <taxon>Bacteria</taxon>
        <taxon>Pseudomonadati</taxon>
        <taxon>Bacteroidota</taxon>
        <taxon>Bacteroidia</taxon>
        <taxon>Bacteroidales</taxon>
        <taxon>Muribaculaceae</taxon>
        <taxon>Muribaculum</taxon>
    </lineage>
</organism>
<protein>
    <submittedName>
        <fullName evidence="1">MobA protein</fullName>
    </submittedName>
</protein>
<dbReference type="Pfam" id="PF19514">
    <property type="entry name" value="MobC_2"/>
    <property type="match status" value="1"/>
</dbReference>
<dbReference type="EMBL" id="SRYD01000091">
    <property type="protein sequence ID" value="TGY68551.1"/>
    <property type="molecule type" value="Genomic_DNA"/>
</dbReference>
<accession>A0A4S2FI77</accession>
<name>A0A4S2FI77_9BACT</name>
<evidence type="ECO:0000313" key="2">
    <source>
        <dbReference type="Proteomes" id="UP000306630"/>
    </source>
</evidence>
<comment type="caution">
    <text evidence="1">The sequence shown here is derived from an EMBL/GenBank/DDBJ whole genome shotgun (WGS) entry which is preliminary data.</text>
</comment>
<dbReference type="AlphaFoldDB" id="A0A4S2FI77"/>